<dbReference type="Proteomes" id="UP000270697">
    <property type="component" value="Unassembled WGS sequence"/>
</dbReference>
<evidence type="ECO:0000256" key="4">
    <source>
        <dbReference type="ARBA" id="ARBA00022989"/>
    </source>
</evidence>
<accession>A0A1I4TWA5</accession>
<dbReference type="AlphaFoldDB" id="A0A1I4TWA5"/>
<evidence type="ECO:0000313" key="11">
    <source>
        <dbReference type="EMBL" id="SFM81066.1"/>
    </source>
</evidence>
<feature type="transmembrane region" description="Helical" evidence="8">
    <location>
        <begin position="98"/>
        <end position="114"/>
    </location>
</feature>
<keyword evidence="5 8" id="KW-0472">Membrane</keyword>
<dbReference type="InterPro" id="IPR049453">
    <property type="entry name" value="Memb_transporter_dom"/>
</dbReference>
<dbReference type="STRING" id="455193.SAMN05421805_1011606"/>
<protein>
    <submittedName>
        <fullName evidence="10 11">Membrane protein YccC</fullName>
    </submittedName>
</protein>
<gene>
    <name evidence="10" type="ORF">ATL45_6251</name>
    <name evidence="11" type="ORF">SAMN05421805_1011606</name>
</gene>
<dbReference type="RefSeq" id="WP_093146922.1">
    <property type="nucleotide sequence ID" value="NZ_FOUP01000001.1"/>
</dbReference>
<dbReference type="EMBL" id="RBXX01000002">
    <property type="protein sequence ID" value="RKT87829.1"/>
    <property type="molecule type" value="Genomic_DNA"/>
</dbReference>
<evidence type="ECO:0000256" key="6">
    <source>
        <dbReference type="ARBA" id="ARBA00043993"/>
    </source>
</evidence>
<organism evidence="11 12">
    <name type="scientific">Saccharopolyspora antimicrobica</name>
    <dbReference type="NCBI Taxonomy" id="455193"/>
    <lineage>
        <taxon>Bacteria</taxon>
        <taxon>Bacillati</taxon>
        <taxon>Actinomycetota</taxon>
        <taxon>Actinomycetes</taxon>
        <taxon>Pseudonocardiales</taxon>
        <taxon>Pseudonocardiaceae</taxon>
        <taxon>Saccharopolyspora</taxon>
    </lineage>
</organism>
<feature type="transmembrane region" description="Helical" evidence="8">
    <location>
        <begin position="485"/>
        <end position="503"/>
    </location>
</feature>
<feature type="transmembrane region" description="Helical" evidence="8">
    <location>
        <begin position="455"/>
        <end position="473"/>
    </location>
</feature>
<evidence type="ECO:0000256" key="3">
    <source>
        <dbReference type="ARBA" id="ARBA00022692"/>
    </source>
</evidence>
<evidence type="ECO:0000256" key="2">
    <source>
        <dbReference type="ARBA" id="ARBA00022475"/>
    </source>
</evidence>
<comment type="subcellular location">
    <subcellularLocation>
        <location evidence="1">Cell membrane</location>
        <topology evidence="1">Multi-pass membrane protein</topology>
    </subcellularLocation>
</comment>
<reference evidence="10 13" key="2">
    <citation type="submission" date="2018-10" db="EMBL/GenBank/DDBJ databases">
        <title>Sequencing the genomes of 1000 actinobacteria strains.</title>
        <authorList>
            <person name="Klenk H.-P."/>
        </authorList>
    </citation>
    <scope>NUCLEOTIDE SEQUENCE [LARGE SCALE GENOMIC DNA]</scope>
    <source>
        <strain evidence="10 13">DSM 45119</strain>
    </source>
</reference>
<feature type="transmembrane region" description="Helical" evidence="8">
    <location>
        <begin position="21"/>
        <end position="41"/>
    </location>
</feature>
<feature type="transmembrane region" description="Helical" evidence="8">
    <location>
        <begin position="384"/>
        <end position="404"/>
    </location>
</feature>
<feature type="transmembrane region" description="Helical" evidence="8">
    <location>
        <begin position="121"/>
        <end position="139"/>
    </location>
</feature>
<evidence type="ECO:0000259" key="9">
    <source>
        <dbReference type="Pfam" id="PF13515"/>
    </source>
</evidence>
<sequence>MWSEWWNRFLASDPAMRRLRTATRVVLAVALTVVVVLPVLAWWGQPLPLAMIGAVVAINSSLGVNDPDPRQQRITTLLMPLPVTAALLLAMLTAHWPLVSTLVFLVVIFTAVYVRRFGPRYFPLGMVAFMGYFFAMFLRPQLAQLPALFAAAVAGALAAFALRFLVLRDEPEGVLERGRRTLLAQVHGLLHAVRDVAEHPGSTARRRELNNRSVRLNETALMLEGAVGQLDSLDEPGRDRLRQRILDVELAAENLLTPLLRLVDHPSGGDTVPHAVGALLAVLRTDPRELREATRLVAERIEQEGSVAVAMAVRRLGTCLAELAAATAEFDDRAEGEPASATEPDTPEPGETGLQRPETRMAVQVTCATALAIMLGQLVSPNRWYWAVITAFVVFISTNSRGELLVRAWQRTAGTVLGVLAGMLVAAQISGNLAAEIVMILICVFLGFYFAGFSYAVMTFFITALLGALYGMLGTFDASVLETRLWETAVGALAGVLAAVFVLPTRTRSLVRDNTEDFLLALRGFLRGTGTELSERGEVTGLQESMRELDDGLQRVVRSARPLTSYRPRSRRSQVQRSVTMLSGCAYYVRNLAVALSATAGMVDEDTRDRLSELLWALADAVEAMTGEAQVSFDAAMDSAHRTADSLHDIAESLTDGPTSLHRTIRWLDRTTRIVEDLARELGTTSEQRTA</sequence>
<evidence type="ECO:0000313" key="12">
    <source>
        <dbReference type="Proteomes" id="UP000199398"/>
    </source>
</evidence>
<evidence type="ECO:0000256" key="5">
    <source>
        <dbReference type="ARBA" id="ARBA00023136"/>
    </source>
</evidence>
<dbReference type="PANTHER" id="PTHR30509:SF9">
    <property type="entry name" value="MULTIDRUG RESISTANCE PROTEIN MDTO"/>
    <property type="match status" value="1"/>
</dbReference>
<keyword evidence="3 8" id="KW-0812">Transmembrane</keyword>
<proteinExistence type="inferred from homology"/>
<dbReference type="Proteomes" id="UP000199398">
    <property type="component" value="Unassembled WGS sequence"/>
</dbReference>
<feature type="transmembrane region" description="Helical" evidence="8">
    <location>
        <begin position="145"/>
        <end position="167"/>
    </location>
</feature>
<dbReference type="Pfam" id="PF13515">
    <property type="entry name" value="FUSC_2"/>
    <property type="match status" value="1"/>
</dbReference>
<feature type="region of interest" description="Disordered" evidence="7">
    <location>
        <begin position="330"/>
        <end position="357"/>
    </location>
</feature>
<feature type="transmembrane region" description="Helical" evidence="8">
    <location>
        <begin position="416"/>
        <end position="449"/>
    </location>
</feature>
<dbReference type="PANTHER" id="PTHR30509">
    <property type="entry name" value="P-HYDROXYBENZOIC ACID EFFLUX PUMP SUBUNIT-RELATED"/>
    <property type="match status" value="1"/>
</dbReference>
<name>A0A1I4TWA5_9PSEU</name>
<comment type="similarity">
    <text evidence="6">Belongs to the YccS/YhfK family.</text>
</comment>
<keyword evidence="13" id="KW-1185">Reference proteome</keyword>
<dbReference type="EMBL" id="FOUP01000001">
    <property type="protein sequence ID" value="SFM81066.1"/>
    <property type="molecule type" value="Genomic_DNA"/>
</dbReference>
<dbReference type="OrthoDB" id="7431670at2"/>
<feature type="domain" description="Integral membrane bound transporter" evidence="9">
    <location>
        <begin position="371"/>
        <end position="497"/>
    </location>
</feature>
<reference evidence="11 12" key="1">
    <citation type="submission" date="2016-10" db="EMBL/GenBank/DDBJ databases">
        <authorList>
            <person name="de Groot N.N."/>
        </authorList>
    </citation>
    <scope>NUCLEOTIDE SEQUENCE [LARGE SCALE GENOMIC DNA]</scope>
    <source>
        <strain evidence="11 12">CPCC 201259</strain>
    </source>
</reference>
<evidence type="ECO:0000256" key="1">
    <source>
        <dbReference type="ARBA" id="ARBA00004651"/>
    </source>
</evidence>
<evidence type="ECO:0000256" key="8">
    <source>
        <dbReference type="SAM" id="Phobius"/>
    </source>
</evidence>
<evidence type="ECO:0000256" key="7">
    <source>
        <dbReference type="SAM" id="MobiDB-lite"/>
    </source>
</evidence>
<evidence type="ECO:0000313" key="13">
    <source>
        <dbReference type="Proteomes" id="UP000270697"/>
    </source>
</evidence>
<dbReference type="GO" id="GO:0005886">
    <property type="term" value="C:plasma membrane"/>
    <property type="evidence" value="ECO:0007669"/>
    <property type="project" value="UniProtKB-SubCell"/>
</dbReference>
<evidence type="ECO:0000313" key="10">
    <source>
        <dbReference type="EMBL" id="RKT87829.1"/>
    </source>
</evidence>
<keyword evidence="2" id="KW-1003">Cell membrane</keyword>
<keyword evidence="4 8" id="KW-1133">Transmembrane helix</keyword>